<dbReference type="AlphaFoldDB" id="A0A2M9C9Z8"/>
<accession>A0A2M9C9Z8</accession>
<dbReference type="PROSITE" id="PS51257">
    <property type="entry name" value="PROKAR_LIPOPROTEIN"/>
    <property type="match status" value="1"/>
</dbReference>
<dbReference type="EMBL" id="PGFD01000001">
    <property type="protein sequence ID" value="PJJ67640.1"/>
    <property type="molecule type" value="Genomic_DNA"/>
</dbReference>
<evidence type="ECO:0000313" key="2">
    <source>
        <dbReference type="Proteomes" id="UP000228740"/>
    </source>
</evidence>
<dbReference type="OrthoDB" id="1257757at2"/>
<dbReference type="RefSeq" id="WP_157798757.1">
    <property type="nucleotide sequence ID" value="NZ_PGFD01000001.1"/>
</dbReference>
<sequence length="160" mass="18573">MKYLQSVKMITIVCLLLIAISCDREKKDFIPLEHMTFTNAYYKNAVKISYYILIDNPEPAENMLKQEIVKYVENRLKKNKALTKPEISSLNFVFYRKTDNTSYFITHKESAGELLGEEISHYQQDFIANYLVSKCGSGTVEKIYLYNLPEETVASKNCDK</sequence>
<reference evidence="1 2" key="1">
    <citation type="submission" date="2017-11" db="EMBL/GenBank/DDBJ databases">
        <title>Genomic Encyclopedia of Archaeal and Bacterial Type Strains, Phase II (KMG-II): From Individual Species to Whole Genera.</title>
        <authorList>
            <person name="Goeker M."/>
        </authorList>
    </citation>
    <scope>NUCLEOTIDE SEQUENCE [LARGE SCALE GENOMIC DNA]</scope>
    <source>
        <strain evidence="1 2">DSM 27617</strain>
    </source>
</reference>
<name>A0A2M9C9Z8_9FLAO</name>
<organism evidence="1 2">
    <name type="scientific">Chryseobacterium geocarposphaerae</name>
    <dbReference type="NCBI Taxonomy" id="1416776"/>
    <lineage>
        <taxon>Bacteria</taxon>
        <taxon>Pseudomonadati</taxon>
        <taxon>Bacteroidota</taxon>
        <taxon>Flavobacteriia</taxon>
        <taxon>Flavobacteriales</taxon>
        <taxon>Weeksellaceae</taxon>
        <taxon>Chryseobacterium group</taxon>
        <taxon>Chryseobacterium</taxon>
    </lineage>
</organism>
<gene>
    <name evidence="1" type="ORF">CLV73_1657</name>
</gene>
<evidence type="ECO:0000313" key="1">
    <source>
        <dbReference type="EMBL" id="PJJ67640.1"/>
    </source>
</evidence>
<protein>
    <submittedName>
        <fullName evidence="1">Uncharacterized protein</fullName>
    </submittedName>
</protein>
<proteinExistence type="predicted"/>
<dbReference type="Proteomes" id="UP000228740">
    <property type="component" value="Unassembled WGS sequence"/>
</dbReference>
<keyword evidence="2" id="KW-1185">Reference proteome</keyword>
<comment type="caution">
    <text evidence="1">The sequence shown here is derived from an EMBL/GenBank/DDBJ whole genome shotgun (WGS) entry which is preliminary data.</text>
</comment>